<dbReference type="InParanoid" id="A0A1Y1XVI1"/>
<name>A0A1Y1XVI1_9FUNG</name>
<feature type="non-terminal residue" evidence="5">
    <location>
        <position position="56"/>
    </location>
</feature>
<comment type="similarity">
    <text evidence="1">Belongs to the AAA ATPase family.</text>
</comment>
<accession>A0A1Y1XVI1</accession>
<evidence type="ECO:0000256" key="1">
    <source>
        <dbReference type="ARBA" id="ARBA00006914"/>
    </source>
</evidence>
<dbReference type="GO" id="GO:0005634">
    <property type="term" value="C:nucleus"/>
    <property type="evidence" value="ECO:0007669"/>
    <property type="project" value="TreeGrafter"/>
</dbReference>
<dbReference type="GO" id="GO:0003682">
    <property type="term" value="F:chromatin binding"/>
    <property type="evidence" value="ECO:0007669"/>
    <property type="project" value="TreeGrafter"/>
</dbReference>
<reference evidence="5 6" key="1">
    <citation type="submission" date="2016-07" db="EMBL/GenBank/DDBJ databases">
        <title>Pervasive Adenine N6-methylation of Active Genes in Fungi.</title>
        <authorList>
            <consortium name="DOE Joint Genome Institute"/>
            <person name="Mondo S.J."/>
            <person name="Dannebaum R.O."/>
            <person name="Kuo R.C."/>
            <person name="Labutti K."/>
            <person name="Haridas S."/>
            <person name="Kuo A."/>
            <person name="Salamov A."/>
            <person name="Ahrendt S.R."/>
            <person name="Lipzen A."/>
            <person name="Sullivan W."/>
            <person name="Andreopoulos W.B."/>
            <person name="Clum A."/>
            <person name="Lindquist E."/>
            <person name="Daum C."/>
            <person name="Ramamoorthy G.K."/>
            <person name="Gryganskyi A."/>
            <person name="Culley D."/>
            <person name="Magnuson J.K."/>
            <person name="James T.Y."/>
            <person name="O'Malley M.A."/>
            <person name="Stajich J.E."/>
            <person name="Spatafora J.W."/>
            <person name="Visel A."/>
            <person name="Grigoriev I.V."/>
        </authorList>
    </citation>
    <scope>NUCLEOTIDE SEQUENCE [LARGE SCALE GENOMIC DNA]</scope>
    <source>
        <strain evidence="5 6">CBS 931.73</strain>
    </source>
</reference>
<dbReference type="PANTHER" id="PTHR23069:SF0">
    <property type="entry name" value="TAT-BINDING HOMOLOG 7"/>
    <property type="match status" value="1"/>
</dbReference>
<sequence length="56" mass="6169">MTKGYGGADLKALSTEAALKAIRRKYPQIYNSAEKLLIEPKKIEVTAADFLEAIKT</sequence>
<dbReference type="GO" id="GO:0042393">
    <property type="term" value="F:histone binding"/>
    <property type="evidence" value="ECO:0007669"/>
    <property type="project" value="TreeGrafter"/>
</dbReference>
<keyword evidence="6" id="KW-1185">Reference proteome</keyword>
<feature type="domain" description="AAA ATPase AAA+ lid" evidence="4">
    <location>
        <begin position="1"/>
        <end position="31"/>
    </location>
</feature>
<dbReference type="Gene3D" id="1.10.8.60">
    <property type="match status" value="1"/>
</dbReference>
<dbReference type="AlphaFoldDB" id="A0A1Y1XVI1"/>
<comment type="caution">
    <text evidence="5">The sequence shown here is derived from an EMBL/GenBank/DDBJ whole genome shotgun (WGS) entry which is preliminary data.</text>
</comment>
<dbReference type="GO" id="GO:0006337">
    <property type="term" value="P:nucleosome disassembly"/>
    <property type="evidence" value="ECO:0007669"/>
    <property type="project" value="TreeGrafter"/>
</dbReference>
<dbReference type="OrthoDB" id="2650158at2759"/>
<evidence type="ECO:0000259" key="4">
    <source>
        <dbReference type="Pfam" id="PF17862"/>
    </source>
</evidence>
<dbReference type="InterPro" id="IPR045199">
    <property type="entry name" value="ATAD2-like"/>
</dbReference>
<dbReference type="PANTHER" id="PTHR23069">
    <property type="entry name" value="AAA DOMAIN-CONTAINING"/>
    <property type="match status" value="1"/>
</dbReference>
<organism evidence="5 6">
    <name type="scientific">Basidiobolus meristosporus CBS 931.73</name>
    <dbReference type="NCBI Taxonomy" id="1314790"/>
    <lineage>
        <taxon>Eukaryota</taxon>
        <taxon>Fungi</taxon>
        <taxon>Fungi incertae sedis</taxon>
        <taxon>Zoopagomycota</taxon>
        <taxon>Entomophthoromycotina</taxon>
        <taxon>Basidiobolomycetes</taxon>
        <taxon>Basidiobolales</taxon>
        <taxon>Basidiobolaceae</taxon>
        <taxon>Basidiobolus</taxon>
    </lineage>
</organism>
<evidence type="ECO:0000313" key="6">
    <source>
        <dbReference type="Proteomes" id="UP000193498"/>
    </source>
</evidence>
<keyword evidence="2" id="KW-0547">Nucleotide-binding</keyword>
<gene>
    <name evidence="5" type="ORF">K493DRAFT_266574</name>
</gene>
<evidence type="ECO:0000256" key="2">
    <source>
        <dbReference type="ARBA" id="ARBA00022741"/>
    </source>
</evidence>
<dbReference type="Pfam" id="PF17862">
    <property type="entry name" value="AAA_lid_3"/>
    <property type="match status" value="1"/>
</dbReference>
<protein>
    <recommendedName>
        <fullName evidence="4">AAA ATPase AAA+ lid domain-containing protein</fullName>
    </recommendedName>
</protein>
<keyword evidence="3" id="KW-0067">ATP-binding</keyword>
<evidence type="ECO:0000256" key="3">
    <source>
        <dbReference type="ARBA" id="ARBA00022840"/>
    </source>
</evidence>
<dbReference type="GO" id="GO:0045815">
    <property type="term" value="P:transcription initiation-coupled chromatin remodeling"/>
    <property type="evidence" value="ECO:0007669"/>
    <property type="project" value="TreeGrafter"/>
</dbReference>
<dbReference type="GO" id="GO:0005524">
    <property type="term" value="F:ATP binding"/>
    <property type="evidence" value="ECO:0007669"/>
    <property type="project" value="UniProtKB-KW"/>
</dbReference>
<dbReference type="Proteomes" id="UP000193498">
    <property type="component" value="Unassembled WGS sequence"/>
</dbReference>
<proteinExistence type="inferred from homology"/>
<dbReference type="EMBL" id="MCFE01000422">
    <property type="protein sequence ID" value="ORX89770.1"/>
    <property type="molecule type" value="Genomic_DNA"/>
</dbReference>
<dbReference type="GO" id="GO:0006334">
    <property type="term" value="P:nucleosome assembly"/>
    <property type="evidence" value="ECO:0007669"/>
    <property type="project" value="TreeGrafter"/>
</dbReference>
<dbReference type="GO" id="GO:0016887">
    <property type="term" value="F:ATP hydrolysis activity"/>
    <property type="evidence" value="ECO:0007669"/>
    <property type="project" value="TreeGrafter"/>
</dbReference>
<dbReference type="STRING" id="1314790.A0A1Y1XVI1"/>
<dbReference type="InterPro" id="IPR041569">
    <property type="entry name" value="AAA_lid_3"/>
</dbReference>
<evidence type="ECO:0000313" key="5">
    <source>
        <dbReference type="EMBL" id="ORX89770.1"/>
    </source>
</evidence>